<dbReference type="InterPro" id="IPR004805">
    <property type="entry name" value="DnaE2/DnaE/PolC"/>
</dbReference>
<organism evidence="13 14">
    <name type="scientific">Weissella cibaria</name>
    <dbReference type="NCBI Taxonomy" id="137591"/>
    <lineage>
        <taxon>Bacteria</taxon>
        <taxon>Bacillati</taxon>
        <taxon>Bacillota</taxon>
        <taxon>Bacilli</taxon>
        <taxon>Lactobacillales</taxon>
        <taxon>Lactobacillaceae</taxon>
        <taxon>Weissella</taxon>
    </lineage>
</organism>
<comment type="catalytic activity">
    <reaction evidence="11">
        <text>DNA(n) + a 2'-deoxyribonucleoside 5'-triphosphate = DNA(n+1) + diphosphate</text>
        <dbReference type="Rhea" id="RHEA:22508"/>
        <dbReference type="Rhea" id="RHEA-COMP:17339"/>
        <dbReference type="Rhea" id="RHEA-COMP:17340"/>
        <dbReference type="ChEBI" id="CHEBI:33019"/>
        <dbReference type="ChEBI" id="CHEBI:61560"/>
        <dbReference type="ChEBI" id="CHEBI:173112"/>
        <dbReference type="EC" id="2.7.7.7"/>
    </reaction>
</comment>
<evidence type="ECO:0000256" key="8">
    <source>
        <dbReference type="ARBA" id="ARBA00022932"/>
    </source>
</evidence>
<dbReference type="GO" id="GO:0005737">
    <property type="term" value="C:cytoplasm"/>
    <property type="evidence" value="ECO:0007669"/>
    <property type="project" value="UniProtKB-SubCell"/>
</dbReference>
<dbReference type="SMART" id="SM00481">
    <property type="entry name" value="POLIIIAc"/>
    <property type="match status" value="1"/>
</dbReference>
<accession>A0A0D1LGG6</accession>
<dbReference type="PANTHER" id="PTHR32294">
    <property type="entry name" value="DNA POLYMERASE III SUBUNIT ALPHA"/>
    <property type="match status" value="1"/>
</dbReference>
<dbReference type="CDD" id="cd07431">
    <property type="entry name" value="PHP_PolIIIA"/>
    <property type="match status" value="1"/>
</dbReference>
<comment type="caution">
    <text evidence="13">The sequence shown here is derived from an EMBL/GenBank/DDBJ whole genome shotgun (WGS) entry which is preliminary data.</text>
</comment>
<proteinExistence type="inferred from homology"/>
<protein>
    <recommendedName>
        <fullName evidence="4">DNA polymerase III subunit alpha</fullName>
        <ecNumber evidence="3">2.7.7.7</ecNumber>
    </recommendedName>
</protein>
<evidence type="ECO:0000256" key="4">
    <source>
        <dbReference type="ARBA" id="ARBA00019114"/>
    </source>
</evidence>
<dbReference type="InterPro" id="IPR012340">
    <property type="entry name" value="NA-bd_OB-fold"/>
</dbReference>
<evidence type="ECO:0000256" key="1">
    <source>
        <dbReference type="ARBA" id="ARBA00004496"/>
    </source>
</evidence>
<evidence type="ECO:0000256" key="10">
    <source>
        <dbReference type="ARBA" id="ARBA00026073"/>
    </source>
</evidence>
<evidence type="ECO:0000313" key="14">
    <source>
        <dbReference type="Proteomes" id="UP000032287"/>
    </source>
</evidence>
<dbReference type="InterPro" id="IPR041931">
    <property type="entry name" value="DNA_pol3_alpha_thumb_dom"/>
</dbReference>
<dbReference type="eggNOG" id="COG0587">
    <property type="taxonomic scope" value="Bacteria"/>
</dbReference>
<dbReference type="STRING" id="137591.AO080_08790"/>
<keyword evidence="5 13" id="KW-0808">Transferase</keyword>
<reference evidence="13 14" key="1">
    <citation type="journal article" date="2015" name="Microbiology (Mosc.)">
        <title>Genomics of the Weissella cibaria species with an examination of its metabolic traits.</title>
        <authorList>
            <person name="Lynch K.M."/>
            <person name="Lucid A."/>
            <person name="Arendt E.K."/>
            <person name="Sleator R.D."/>
            <person name="Lucey B."/>
            <person name="Coffey A."/>
        </authorList>
    </citation>
    <scope>NUCLEOTIDE SEQUENCE [LARGE SCALE GENOMIC DNA]</scope>
    <source>
        <strain evidence="13 14">MG1</strain>
    </source>
</reference>
<dbReference type="Pfam" id="PF02811">
    <property type="entry name" value="PHP"/>
    <property type="match status" value="1"/>
</dbReference>
<dbReference type="InterPro" id="IPR029460">
    <property type="entry name" value="DNAPol_HHH"/>
</dbReference>
<keyword evidence="8" id="KW-0239">DNA-directed DNA polymerase</keyword>
<keyword evidence="7" id="KW-0235">DNA replication</keyword>
<comment type="subcellular location">
    <subcellularLocation>
        <location evidence="1">Cytoplasm</location>
    </subcellularLocation>
</comment>
<dbReference type="AlphaFoldDB" id="A0A0D1LGG6"/>
<comment type="similarity">
    <text evidence="2">Belongs to the DNA polymerase type-C family. DnaE subfamily.</text>
</comment>
<dbReference type="NCBIfam" id="TIGR00594">
    <property type="entry name" value="polc"/>
    <property type="match status" value="1"/>
</dbReference>
<evidence type="ECO:0000256" key="11">
    <source>
        <dbReference type="ARBA" id="ARBA00049244"/>
    </source>
</evidence>
<dbReference type="GO" id="GO:0003887">
    <property type="term" value="F:DNA-directed DNA polymerase activity"/>
    <property type="evidence" value="ECO:0007669"/>
    <property type="project" value="UniProtKB-KW"/>
</dbReference>
<dbReference type="GO" id="GO:0008408">
    <property type="term" value="F:3'-5' exonuclease activity"/>
    <property type="evidence" value="ECO:0007669"/>
    <property type="project" value="InterPro"/>
</dbReference>
<dbReference type="PATRIC" id="fig|137591.25.peg.1589"/>
<dbReference type="EC" id="2.7.7.7" evidence="3"/>
<dbReference type="InterPro" id="IPR004013">
    <property type="entry name" value="PHP_dom"/>
</dbReference>
<dbReference type="Gene3D" id="3.20.20.140">
    <property type="entry name" value="Metal-dependent hydrolases"/>
    <property type="match status" value="1"/>
</dbReference>
<evidence type="ECO:0000256" key="9">
    <source>
        <dbReference type="ARBA" id="ARBA00025611"/>
    </source>
</evidence>
<dbReference type="Pfam" id="PF17657">
    <property type="entry name" value="DNA_pol3_finger"/>
    <property type="match status" value="1"/>
</dbReference>
<dbReference type="InterPro" id="IPR016195">
    <property type="entry name" value="Pol/histidinol_Pase-like"/>
</dbReference>
<dbReference type="InterPro" id="IPR003141">
    <property type="entry name" value="Pol/His_phosphatase_N"/>
</dbReference>
<dbReference type="Pfam" id="PF01336">
    <property type="entry name" value="tRNA_anti-codon"/>
    <property type="match status" value="1"/>
</dbReference>
<dbReference type="SUPFAM" id="SSF89550">
    <property type="entry name" value="PHP domain-like"/>
    <property type="match status" value="1"/>
</dbReference>
<evidence type="ECO:0000256" key="3">
    <source>
        <dbReference type="ARBA" id="ARBA00012417"/>
    </source>
</evidence>
<evidence type="ECO:0000259" key="12">
    <source>
        <dbReference type="SMART" id="SM00481"/>
    </source>
</evidence>
<name>A0A0D1LGG6_9LACO</name>
<evidence type="ECO:0000256" key="7">
    <source>
        <dbReference type="ARBA" id="ARBA00022705"/>
    </source>
</evidence>
<dbReference type="Gene3D" id="1.10.150.870">
    <property type="match status" value="1"/>
</dbReference>
<dbReference type="Proteomes" id="UP000032287">
    <property type="component" value="Unassembled WGS sequence"/>
</dbReference>
<keyword evidence="14" id="KW-1185">Reference proteome</keyword>
<dbReference type="Gene3D" id="1.10.10.1600">
    <property type="entry name" value="Bacterial DNA polymerase III alpha subunit, thumb domain"/>
    <property type="match status" value="1"/>
</dbReference>
<dbReference type="Pfam" id="PF14579">
    <property type="entry name" value="HHH_6"/>
    <property type="match status" value="1"/>
</dbReference>
<comment type="subunit">
    <text evidence="10">DNA polymerase III contains a core (composed of alpha, epsilon and theta chains) that associates with a tau subunit. This core dimerizes to form the POLIII' complex. PolIII' associates with the gamma complex (composed of gamma, delta, delta', psi and chi chains) and with the beta chain to form the complete DNA polymerase III complex.</text>
</comment>
<gene>
    <name evidence="13" type="primary">dnaE</name>
    <name evidence="13" type="ORF">QX99_01616</name>
</gene>
<sequence>MVPLQTKTAFSLLQSPMMPAQLVKSAKAKGYTAVAITDNNVLYGMDNFYRAAKAANIKPILGLTATLHGLVTSQPYPIVFLVENQTGYHHLLAISSYIQTHDTTSFADITQFLSGLYVILPAVGELSVVLGAEPERALTMIQTLITASAADHVFLGVTPTMRPELLTAMKQLADTTGARLLAMAEVTYADASDQFAAQVIQKLGQGEVITNVGQAQRKPATAYLPTASEWQASFETAGLAEAVANTDWIAAHSDFELVKSAVTLPAFTTPNGETSADYLRTLAQTGLKNRLHGLDVDASVYRQRLDEELAVIIDLGFADYFLIVWDVINFAHKQAIRTGPGRGSAAGSLVAYTLWITDVDPIAYDLLFERFLNPERAQMPDIDIDIPDNRREEVLAYLHEKYGHERVAQIITFSTMAQRAVIRDVARVFGLNPSQIDTLSKAMPRDAADLTSAYEQSQPFRNALIDVPVDGELLYETARKLEGLPRNSSLHAAGVVLSADPLVDTMPVQLGEDGRLVTQLPKGPVEALGLLKMDFLALSNLNILDIALREIQKQEDSANFNIATIDLNDDATLRLFRHGMTNGVFQFESAGMKNILRQLQPDRFEDIVAANALFRPGPMQNIPHFVARKHGQEAQDVPDQSMADILAPTYGIIVYQEQVMRVAEQFAGFSLGGADLLRRAMSKKDGAKIAAMKTDFVNGAVAKGHDSQVAEQVFGYIETFAQYGFNRSHAVAYSKLAFQLAYIKAHYPAAFYKAVLNDAIADKKKVSTYIAEAKASGVTLLGPSINHSWQGYSMNKAGALQMGLASISGMRRDFRDSILRERQENGAFKDLGNLIGRLESKYRKAEQLEPLVYAGALDEFGYNRASILASLRGFIDAVGLAGESMSLFASLTPKVREVDELPSAEKLGYEREYLGVYLSGHPIEPYLNAIPENKRLDIASLAVGMNQATIIVYVENVKKIRTKKGDQMAFVDGMDLTGSISITLFPQLFMRSVALLEPEKVLVVTGKVEQQRGRDDIQIVANTVMDAGEAIKRFGGANSQEQPEALTSRATGRWYLRITAAAEAAGALDALNVVIQSHHGKNPVLAVYEATGKKLALGQQNWLTDGDDTLNALQQILGANNVVFQLD</sequence>
<evidence type="ECO:0000256" key="5">
    <source>
        <dbReference type="ARBA" id="ARBA00022679"/>
    </source>
</evidence>
<dbReference type="PANTHER" id="PTHR32294:SF0">
    <property type="entry name" value="DNA POLYMERASE III SUBUNIT ALPHA"/>
    <property type="match status" value="1"/>
</dbReference>
<comment type="function">
    <text evidence="9">DNA polymerase III is a complex, multichain enzyme responsible for most of the replicative synthesis in bacteria. This DNA polymerase also exhibits 3' to 5' exonuclease activity. The alpha chain is the DNA polymerase.</text>
</comment>
<dbReference type="InterPro" id="IPR011708">
    <property type="entry name" value="DNA_pol3_alpha_NTPase_dom"/>
</dbReference>
<dbReference type="InterPro" id="IPR040982">
    <property type="entry name" value="DNA_pol3_finger"/>
</dbReference>
<dbReference type="InterPro" id="IPR004365">
    <property type="entry name" value="NA-bd_OB_tRNA"/>
</dbReference>
<dbReference type="Pfam" id="PF07733">
    <property type="entry name" value="DNA_pol3_alpha"/>
    <property type="match status" value="1"/>
</dbReference>
<evidence type="ECO:0000256" key="2">
    <source>
        <dbReference type="ARBA" id="ARBA00009496"/>
    </source>
</evidence>
<dbReference type="Gene3D" id="2.40.50.140">
    <property type="entry name" value="Nucleic acid-binding proteins"/>
    <property type="match status" value="1"/>
</dbReference>
<dbReference type="RefSeq" id="WP_043711800.1">
    <property type="nucleotide sequence ID" value="NZ_JALOCT010000001.1"/>
</dbReference>
<dbReference type="EMBL" id="JWHU01000034">
    <property type="protein sequence ID" value="KIU19600.1"/>
    <property type="molecule type" value="Genomic_DNA"/>
</dbReference>
<dbReference type="CDD" id="cd04485">
    <property type="entry name" value="DnaE_OBF"/>
    <property type="match status" value="1"/>
</dbReference>
<evidence type="ECO:0000313" key="13">
    <source>
        <dbReference type="EMBL" id="KIU19600.1"/>
    </source>
</evidence>
<keyword evidence="6 13" id="KW-0548">Nucleotidyltransferase</keyword>
<dbReference type="GO" id="GO:0003676">
    <property type="term" value="F:nucleic acid binding"/>
    <property type="evidence" value="ECO:0007669"/>
    <property type="project" value="InterPro"/>
</dbReference>
<feature type="domain" description="Polymerase/histidinol phosphatase N-terminal" evidence="12">
    <location>
        <begin position="2"/>
        <end position="69"/>
    </location>
</feature>
<dbReference type="GO" id="GO:0006260">
    <property type="term" value="P:DNA replication"/>
    <property type="evidence" value="ECO:0007669"/>
    <property type="project" value="UniProtKB-KW"/>
</dbReference>
<evidence type="ECO:0000256" key="6">
    <source>
        <dbReference type="ARBA" id="ARBA00022695"/>
    </source>
</evidence>